<dbReference type="InterPro" id="IPR005025">
    <property type="entry name" value="FMN_Rdtase-like_dom"/>
</dbReference>
<dbReference type="SUPFAM" id="SSF52218">
    <property type="entry name" value="Flavoproteins"/>
    <property type="match status" value="1"/>
</dbReference>
<keyword evidence="1" id="KW-0285">Flavoprotein</keyword>
<protein>
    <recommendedName>
        <fullName evidence="4">NADPH-dependent FMN reductase-like domain-containing protein</fullName>
    </recommendedName>
</protein>
<dbReference type="Pfam" id="PF03358">
    <property type="entry name" value="FMN_red"/>
    <property type="match status" value="1"/>
</dbReference>
<keyword evidence="2" id="KW-0288">FMN</keyword>
<evidence type="ECO:0000256" key="1">
    <source>
        <dbReference type="ARBA" id="ARBA00022630"/>
    </source>
</evidence>
<name>L8PFS7_STRVR</name>
<proteinExistence type="predicted"/>
<feature type="domain" description="NADPH-dependent FMN reductase-like" evidence="4">
    <location>
        <begin position="43"/>
        <end position="170"/>
    </location>
</feature>
<dbReference type="AlphaFoldDB" id="L8PFS7"/>
<accession>L8PFS7</accession>
<sequence>MSRTPGAPTPPELGSPRRHPAELLTRAAVVHAPTKEIPLLSRRFLFILGSHRGNGNTELLAHEAAAHLPADVEQQWISLAEHPLPDFDDLRHGAGDPSRPEEGNHGLLLDATLAATDIVIASPVYWHSLSSHTKRYLDHWTSWMYVPGLGFRAAMAGRTLWGVTTSAGGLPWIAEPLVSTVNNWAAFMKMNFGGVLRGIGTAPGDVLQDTEALARAKTFFAQDAPPARFPGGCTRPEPDAESAA</sequence>
<dbReference type="InterPro" id="IPR029039">
    <property type="entry name" value="Flavoprotein-like_sf"/>
</dbReference>
<evidence type="ECO:0000313" key="6">
    <source>
        <dbReference type="Proteomes" id="UP000011205"/>
    </source>
</evidence>
<gene>
    <name evidence="5" type="ORF">STVIR_4114</name>
</gene>
<dbReference type="GO" id="GO:0016491">
    <property type="term" value="F:oxidoreductase activity"/>
    <property type="evidence" value="ECO:0007669"/>
    <property type="project" value="InterPro"/>
</dbReference>
<reference evidence="5 6" key="1">
    <citation type="journal article" date="2013" name="Genome Announc.">
        <title>Draft Genome Sequence of Streptomyces viridochromogenes Strain Tu57, Producer of Avilamycin.</title>
        <authorList>
            <person name="Gruning B.A."/>
            <person name="Erxleben A."/>
            <person name="Hahnlein A."/>
            <person name="Gunther S."/>
        </authorList>
    </citation>
    <scope>NUCLEOTIDE SEQUENCE [LARGE SCALE GENOMIC DNA]</scope>
    <source>
        <strain evidence="5 6">Tue57</strain>
    </source>
</reference>
<dbReference type="PATRIC" id="fig|1160705.3.peg.4072"/>
<dbReference type="Gene3D" id="3.40.50.360">
    <property type="match status" value="1"/>
</dbReference>
<evidence type="ECO:0000256" key="2">
    <source>
        <dbReference type="ARBA" id="ARBA00022643"/>
    </source>
</evidence>
<evidence type="ECO:0000259" key="4">
    <source>
        <dbReference type="Pfam" id="PF03358"/>
    </source>
</evidence>
<evidence type="ECO:0000256" key="3">
    <source>
        <dbReference type="SAM" id="MobiDB-lite"/>
    </source>
</evidence>
<dbReference type="InterPro" id="IPR051796">
    <property type="entry name" value="ISF_SsuE-like"/>
</dbReference>
<dbReference type="Proteomes" id="UP000011205">
    <property type="component" value="Unassembled WGS sequence"/>
</dbReference>
<dbReference type="PANTHER" id="PTHR43278">
    <property type="entry name" value="NAD(P)H-DEPENDENT FMN-CONTAINING OXIDOREDUCTASE YWQN-RELATED"/>
    <property type="match status" value="1"/>
</dbReference>
<dbReference type="EMBL" id="AMLP01000124">
    <property type="protein sequence ID" value="ELS54933.1"/>
    <property type="molecule type" value="Genomic_DNA"/>
</dbReference>
<feature type="region of interest" description="Disordered" evidence="3">
    <location>
        <begin position="225"/>
        <end position="244"/>
    </location>
</feature>
<comment type="caution">
    <text evidence="5">The sequence shown here is derived from an EMBL/GenBank/DDBJ whole genome shotgun (WGS) entry which is preliminary data.</text>
</comment>
<evidence type="ECO:0000313" key="5">
    <source>
        <dbReference type="EMBL" id="ELS54933.1"/>
    </source>
</evidence>
<dbReference type="PANTHER" id="PTHR43278:SF4">
    <property type="entry name" value="NAD(P)H-DEPENDENT FMN-CONTAINING OXIDOREDUCTASE YWQN-RELATED"/>
    <property type="match status" value="1"/>
</dbReference>
<organism evidence="5 6">
    <name type="scientific">Streptomyces viridochromogenes Tue57</name>
    <dbReference type="NCBI Taxonomy" id="1160705"/>
    <lineage>
        <taxon>Bacteria</taxon>
        <taxon>Bacillati</taxon>
        <taxon>Actinomycetota</taxon>
        <taxon>Actinomycetes</taxon>
        <taxon>Kitasatosporales</taxon>
        <taxon>Streptomycetaceae</taxon>
        <taxon>Streptomyces</taxon>
    </lineage>
</organism>